<feature type="region of interest" description="Disordered" evidence="1">
    <location>
        <begin position="1"/>
        <end position="60"/>
    </location>
</feature>
<name>A0A368JPQ5_9BACT</name>
<protein>
    <submittedName>
        <fullName evidence="2">Uncharacterized protein</fullName>
    </submittedName>
</protein>
<organism evidence="2 3">
    <name type="scientific">Larkinella punicea</name>
    <dbReference type="NCBI Taxonomy" id="2315727"/>
    <lineage>
        <taxon>Bacteria</taxon>
        <taxon>Pseudomonadati</taxon>
        <taxon>Bacteroidota</taxon>
        <taxon>Cytophagia</taxon>
        <taxon>Cytophagales</taxon>
        <taxon>Spirosomataceae</taxon>
        <taxon>Larkinella</taxon>
    </lineage>
</organism>
<dbReference type="Proteomes" id="UP000253383">
    <property type="component" value="Unassembled WGS sequence"/>
</dbReference>
<gene>
    <name evidence="2" type="ORF">DUE52_09885</name>
</gene>
<accession>A0A368JPQ5</accession>
<sequence length="102" mass="11124">MENQTKGDSAADAPKPGNYRQSQSMENEDGLPPLSEADTAPMYTDLGLGSEDTYNKGDDEATDTLLYTDTHTAINTAENRSNSLAYEGDIDDLTMEVEPEQE</sequence>
<dbReference type="EMBL" id="QOWE01000007">
    <property type="protein sequence ID" value="RCR69649.1"/>
    <property type="molecule type" value="Genomic_DNA"/>
</dbReference>
<keyword evidence="3" id="KW-1185">Reference proteome</keyword>
<reference evidence="2 3" key="1">
    <citation type="submission" date="2018-07" db="EMBL/GenBank/DDBJ databases">
        <title>Genome analysis of Larkinella rosea.</title>
        <authorList>
            <person name="Zhou Z."/>
            <person name="Wang G."/>
        </authorList>
    </citation>
    <scope>NUCLEOTIDE SEQUENCE [LARGE SCALE GENOMIC DNA]</scope>
    <source>
        <strain evidence="3">zzj9</strain>
    </source>
</reference>
<evidence type="ECO:0000256" key="1">
    <source>
        <dbReference type="SAM" id="MobiDB-lite"/>
    </source>
</evidence>
<dbReference type="RefSeq" id="WP_114405843.1">
    <property type="nucleotide sequence ID" value="NZ_QOWE01000007.1"/>
</dbReference>
<evidence type="ECO:0000313" key="2">
    <source>
        <dbReference type="EMBL" id="RCR69649.1"/>
    </source>
</evidence>
<proteinExistence type="predicted"/>
<evidence type="ECO:0000313" key="3">
    <source>
        <dbReference type="Proteomes" id="UP000253383"/>
    </source>
</evidence>
<dbReference type="OrthoDB" id="960486at2"/>
<comment type="caution">
    <text evidence="2">The sequence shown here is derived from an EMBL/GenBank/DDBJ whole genome shotgun (WGS) entry which is preliminary data.</text>
</comment>
<dbReference type="AlphaFoldDB" id="A0A368JPQ5"/>